<dbReference type="CDD" id="cd08824">
    <property type="entry name" value="LOTUS"/>
    <property type="match status" value="2"/>
</dbReference>
<comment type="caution">
    <text evidence="3">The sequence shown here is derived from an EMBL/GenBank/DDBJ whole genome shotgun (WGS) entry which is preliminary data.</text>
</comment>
<dbReference type="CDD" id="cd12256">
    <property type="entry name" value="RRM2_LKAP"/>
    <property type="match status" value="1"/>
</dbReference>
<organism evidence="3 4">
    <name type="scientific">Fasciola gigantica</name>
    <name type="common">Giant liver fluke</name>
    <dbReference type="NCBI Taxonomy" id="46835"/>
    <lineage>
        <taxon>Eukaryota</taxon>
        <taxon>Metazoa</taxon>
        <taxon>Spiralia</taxon>
        <taxon>Lophotrochozoa</taxon>
        <taxon>Platyhelminthes</taxon>
        <taxon>Trematoda</taxon>
        <taxon>Digenea</taxon>
        <taxon>Plagiorchiida</taxon>
        <taxon>Echinostomata</taxon>
        <taxon>Echinostomatoidea</taxon>
        <taxon>Fasciolidae</taxon>
        <taxon>Fasciola</taxon>
    </lineage>
</organism>
<feature type="compositionally biased region" description="Low complexity" evidence="1">
    <location>
        <begin position="41"/>
        <end position="58"/>
    </location>
</feature>
<evidence type="ECO:0000313" key="3">
    <source>
        <dbReference type="EMBL" id="TPP60554.1"/>
    </source>
</evidence>
<dbReference type="Gene3D" id="3.30.70.330">
    <property type="match status" value="1"/>
</dbReference>
<dbReference type="OrthoDB" id="549353at2759"/>
<dbReference type="PROSITE" id="PS51644">
    <property type="entry name" value="HTH_OST"/>
    <property type="match status" value="5"/>
</dbReference>
<dbReference type="InterPro" id="IPR034191">
    <property type="entry name" value="MARF1_RRM2"/>
</dbReference>
<gene>
    <name evidence="3" type="ORF">FGIG_09855</name>
</gene>
<proteinExistence type="predicted"/>
<feature type="compositionally biased region" description="Polar residues" evidence="1">
    <location>
        <begin position="880"/>
        <end position="890"/>
    </location>
</feature>
<dbReference type="InterPro" id="IPR035979">
    <property type="entry name" value="RBD_domain_sf"/>
</dbReference>
<name>A0A504YH88_FASGI</name>
<feature type="region of interest" description="Disordered" evidence="1">
    <location>
        <begin position="834"/>
        <end position="907"/>
    </location>
</feature>
<dbReference type="InterPro" id="IPR025605">
    <property type="entry name" value="OST-HTH/LOTUS_dom"/>
</dbReference>
<dbReference type="STRING" id="46835.A0A504YH88"/>
<reference evidence="3 4" key="1">
    <citation type="submission" date="2019-04" db="EMBL/GenBank/DDBJ databases">
        <title>Annotation for the trematode Fasciola gigantica.</title>
        <authorList>
            <person name="Choi Y.-J."/>
        </authorList>
    </citation>
    <scope>NUCLEOTIDE SEQUENCE [LARGE SCALE GENOMIC DNA]</scope>
    <source>
        <strain evidence="3">Uganda_cow_1</strain>
    </source>
</reference>
<feature type="compositionally biased region" description="Polar residues" evidence="1">
    <location>
        <begin position="834"/>
        <end position="853"/>
    </location>
</feature>
<feature type="domain" description="HTH OST-type" evidence="2">
    <location>
        <begin position="761"/>
        <end position="837"/>
    </location>
</feature>
<feature type="domain" description="HTH OST-type" evidence="2">
    <location>
        <begin position="601"/>
        <end position="676"/>
    </location>
</feature>
<evidence type="ECO:0000259" key="2">
    <source>
        <dbReference type="PROSITE" id="PS51644"/>
    </source>
</evidence>
<feature type="region of interest" description="Disordered" evidence="1">
    <location>
        <begin position="38"/>
        <end position="64"/>
    </location>
</feature>
<dbReference type="EMBL" id="SUNJ01009259">
    <property type="protein sequence ID" value="TPP60554.1"/>
    <property type="molecule type" value="Genomic_DNA"/>
</dbReference>
<feature type="domain" description="HTH OST-type" evidence="2">
    <location>
        <begin position="525"/>
        <end position="599"/>
    </location>
</feature>
<dbReference type="Gene3D" id="3.30.420.610">
    <property type="entry name" value="LOTUS domain-like"/>
    <property type="match status" value="4"/>
</dbReference>
<evidence type="ECO:0000256" key="1">
    <source>
        <dbReference type="SAM" id="MobiDB-lite"/>
    </source>
</evidence>
<dbReference type="Proteomes" id="UP000316759">
    <property type="component" value="Unassembled WGS sequence"/>
</dbReference>
<feature type="compositionally biased region" description="Basic and acidic residues" evidence="1">
    <location>
        <begin position="892"/>
        <end position="905"/>
    </location>
</feature>
<dbReference type="AlphaFoldDB" id="A0A504YH88"/>
<dbReference type="GO" id="GO:0003676">
    <property type="term" value="F:nucleic acid binding"/>
    <property type="evidence" value="ECO:0007669"/>
    <property type="project" value="InterPro"/>
</dbReference>
<dbReference type="InterPro" id="IPR045602">
    <property type="entry name" value="MARF1_LOTUS"/>
</dbReference>
<accession>A0A504YH88</accession>
<dbReference type="SUPFAM" id="SSF54928">
    <property type="entry name" value="RNA-binding domain, RBD"/>
    <property type="match status" value="1"/>
</dbReference>
<dbReference type="Pfam" id="PF12872">
    <property type="entry name" value="OST-HTH"/>
    <property type="match status" value="5"/>
</dbReference>
<sequence length="1202" mass="133140">MSVPEEQSSMTLNDYSRPSSIAQRLYLNSTHLLSNPPLTNADSCSASGPKSSSADDASNLVPTSSDLTTYDAEVEKKIVTSGDSVPYFGRPQTQTISTPVHSMPYYPGHDYPKYPIVPPPSSTNLNCLQTFPVGQHADYTDRGQTALQTASASTRLMDPSYFPAYPASAVDGSRFTCAPGGVDGHSRYADPLVNRQARHTFPMYHLPSSDDQVNQPASTSRVGASGVELLVSNLDYNIGAKEWRKILFTQLQSIVKNVHSIVIQTQADGSNYAIIKVGSIEDARLAISHFHRKKIGYKRIQVNIVSQNGTFGTRGLKNEVVSLLRSVSSNALPVCKFIDLFEKRYHRSISVSDLYKMRDVIEIKEQPGSQGGRLITLSVRAQRYDGTEAAPSTDPVLCRRHCVEGSQDYLQAMDCAMLPNVQVSLNVFRQHVLKLLQDHGGSMPLLSFPACYKAEFGLDQMQSLHALNGFSGSNPLASTLDLLGNTKSQLADPLNSTSPTVSQSSANLSSVCPNGASSPGVLLDQLHQFSREVVDLLKHQPGCQILLSKFIPSYHHHFGKQCRVADYGYSKLHELIDALPTVVHVMGSGHVRLLTLSHRVQVRRFTNELIKVLKSQSTKSCRLADYAAIYRRIYRKDFRITDYGVCYLPDMLMEVSDSAVEVSQTNGETTISLPKRVQTMEERERTELFAIEVADLLCQSPRCRLPFNKFIPSYHHHFSRQCRVADYGFTKLIDLLEAVPNVVQIVEEHGEKFVALVRQRHLRIVAEQLLSMLEAAPGKRIPLNELPNVYVKHQGYALCLEDFEFNSVRELLSKLPRLVRIETICLDQSGLQASLTSSDGDSTNVVLTSTDSLPSDKKSATSQDVNDDESTADASHDEGSTTPTAHTNVVSRDPEAKAETKESSETKPGNCTVDYVCLADRAQIKHLAHKVLLVLLEAQSGTLSITQFSERFRCTFRDEPNLNLIHDELGDIVEFKKLTNRSADDALLATANSTRWNDRAVNESAVLGTSSSTTVAEQDSNIGANEILLTTSFSDAVDSSEPVTNWEATTSTISLRPLIMFARELRELLRQNQGKLLLVQLCAVYQRRFGIPLRPQRYNYPSLATLLQAVDFVAMMRGRGVRCMLVLCQDFLGKLSYRVAYNTKPVLEKACLSQTTNDTDSKELCGSTRTTEVPGTKSFDSEHINYTCSSWNLPPSLQDIPR</sequence>
<evidence type="ECO:0000313" key="4">
    <source>
        <dbReference type="Proteomes" id="UP000316759"/>
    </source>
</evidence>
<feature type="domain" description="HTH OST-type" evidence="2">
    <location>
        <begin position="685"/>
        <end position="759"/>
    </location>
</feature>
<protein>
    <submittedName>
        <fullName evidence="3">Limkain-b1</fullName>
    </submittedName>
</protein>
<dbReference type="InterPro" id="IPR012677">
    <property type="entry name" value="Nucleotide-bd_a/b_plait_sf"/>
</dbReference>
<keyword evidence="4" id="KW-1185">Reference proteome</keyword>
<dbReference type="Pfam" id="PF19687">
    <property type="entry name" value="MARF1_LOTUS"/>
    <property type="match status" value="1"/>
</dbReference>
<dbReference type="InterPro" id="IPR041966">
    <property type="entry name" value="LOTUS-like"/>
</dbReference>
<feature type="domain" description="HTH OST-type" evidence="2">
    <location>
        <begin position="1057"/>
        <end position="1129"/>
    </location>
</feature>